<evidence type="ECO:0000313" key="3">
    <source>
        <dbReference type="Proteomes" id="UP001652625"/>
    </source>
</evidence>
<dbReference type="InterPro" id="IPR002181">
    <property type="entry name" value="Fibrinogen_a/b/g_C_dom"/>
</dbReference>
<sequence>MKDNKNIFFWIVMLTSTTYTMTQYIYPARKSPSRYTFTVYKNKQIIDNTKFVGSYTNYPDYNKCINICYNNIDKCKSIEVQMVTNVSFTCRIFNNDFPATQFAKGFIFITANPPNCSLSCSVTLNPCGKCECKPSCAAINRRQYICNCTEAAGLAKSCQEHYDRGFNKTGIFQIGPNGLSFEILCEMEKVNRENPLVNTSCSLQPNLQLTFYSYYATNTFSISYCVTSCAAQNFNQMFYYNTGCFCGNIIGEIYDYHWDYNYHPNIYTQTDYCSIGRYYTDCTLTRLYNRHAVQIDMTYDIQAPSPITCLNLCQTYRQSNPTNNGYISSGVAETNGDCKCLYGFHGQTANFKNGCSYFKTISAPILSSVAEVWLPMMTRFASWEPIFWDRSYEDYENGFGLVNQQWTGLKKLNQITSTFITDMRVDYFFIEDIVFSTMYYNVRVGSSVEKYVFNYDRYDPRGTGEADRFQGNNAIFNSCSKWWTNNDRTCYTNMFPTSINGISYGLLDNLVSIQFFLQTKEQRKA</sequence>
<keyword evidence="3" id="KW-1185">Reference proteome</keyword>
<organism evidence="3 4">
    <name type="scientific">Hydra vulgaris</name>
    <name type="common">Hydra</name>
    <name type="synonym">Hydra attenuata</name>
    <dbReference type="NCBI Taxonomy" id="6087"/>
    <lineage>
        <taxon>Eukaryota</taxon>
        <taxon>Metazoa</taxon>
        <taxon>Cnidaria</taxon>
        <taxon>Hydrozoa</taxon>
        <taxon>Hydroidolina</taxon>
        <taxon>Anthoathecata</taxon>
        <taxon>Aplanulata</taxon>
        <taxon>Hydridae</taxon>
        <taxon>Hydra</taxon>
    </lineage>
</organism>
<keyword evidence="1" id="KW-0472">Membrane</keyword>
<evidence type="ECO:0000313" key="4">
    <source>
        <dbReference type="RefSeq" id="XP_065652194.1"/>
    </source>
</evidence>
<dbReference type="SUPFAM" id="SSF56496">
    <property type="entry name" value="Fibrinogen C-terminal domain-like"/>
    <property type="match status" value="1"/>
</dbReference>
<feature type="transmembrane region" description="Helical" evidence="1">
    <location>
        <begin position="7"/>
        <end position="26"/>
    </location>
</feature>
<gene>
    <name evidence="4" type="primary">LOC105846181</name>
</gene>
<feature type="domain" description="Fibrinogen C-terminal" evidence="2">
    <location>
        <begin position="389"/>
        <end position="470"/>
    </location>
</feature>
<keyword evidence="1" id="KW-1133">Transmembrane helix</keyword>
<accession>A0ABM4BST1</accession>
<dbReference type="RefSeq" id="XP_065652194.1">
    <property type="nucleotide sequence ID" value="XM_065796122.1"/>
</dbReference>
<proteinExistence type="predicted"/>
<dbReference type="InterPro" id="IPR036056">
    <property type="entry name" value="Fibrinogen-like_C"/>
</dbReference>
<evidence type="ECO:0000256" key="1">
    <source>
        <dbReference type="SAM" id="Phobius"/>
    </source>
</evidence>
<dbReference type="InterPro" id="IPR014716">
    <property type="entry name" value="Fibrinogen_a/b/g_C_1"/>
</dbReference>
<dbReference type="GeneID" id="105846181"/>
<protein>
    <submittedName>
        <fullName evidence="4">Uncharacterized protein LOC105846181 isoform X3</fullName>
    </submittedName>
</protein>
<dbReference type="Gene3D" id="3.90.215.10">
    <property type="entry name" value="Gamma Fibrinogen, chain A, domain 1"/>
    <property type="match status" value="1"/>
</dbReference>
<evidence type="ECO:0000259" key="2">
    <source>
        <dbReference type="Pfam" id="PF00147"/>
    </source>
</evidence>
<dbReference type="Pfam" id="PF00147">
    <property type="entry name" value="Fibrinogen_C"/>
    <property type="match status" value="1"/>
</dbReference>
<reference evidence="4" key="1">
    <citation type="submission" date="2025-08" db="UniProtKB">
        <authorList>
            <consortium name="RefSeq"/>
        </authorList>
    </citation>
    <scope>IDENTIFICATION</scope>
</reference>
<keyword evidence="1" id="KW-0812">Transmembrane</keyword>
<dbReference type="Proteomes" id="UP001652625">
    <property type="component" value="Chromosome 04"/>
</dbReference>
<name>A0ABM4BST1_HYDVU</name>